<keyword evidence="4" id="KW-0808">Transferase</keyword>
<dbReference type="Pfam" id="PF16575">
    <property type="entry name" value="CLP1_P"/>
    <property type="match status" value="1"/>
</dbReference>
<comment type="caution">
    <text evidence="10">The sequence shown here is derived from an EMBL/GenBank/DDBJ whole genome shotgun (WGS) entry which is preliminary data.</text>
</comment>
<feature type="region of interest" description="Disordered" evidence="8">
    <location>
        <begin position="540"/>
        <end position="571"/>
    </location>
</feature>
<organism evidence="10 11">
    <name type="scientific">Coemansia javaensis</name>
    <dbReference type="NCBI Taxonomy" id="2761396"/>
    <lineage>
        <taxon>Eukaryota</taxon>
        <taxon>Fungi</taxon>
        <taxon>Fungi incertae sedis</taxon>
        <taxon>Zoopagomycota</taxon>
        <taxon>Kickxellomycotina</taxon>
        <taxon>Kickxellomycetes</taxon>
        <taxon>Kickxellales</taxon>
        <taxon>Kickxellaceae</taxon>
        <taxon>Coemansia</taxon>
    </lineage>
</organism>
<proteinExistence type="inferred from homology"/>
<dbReference type="PANTHER" id="PTHR12755:SF3">
    <property type="entry name" value="POLYNUCLEOTIDE 5'-HYDROXYL-KINASE NOL9"/>
    <property type="match status" value="1"/>
</dbReference>
<protein>
    <recommendedName>
        <fullName evidence="3">Polynucleotide 5'-hydroxyl-kinase GRC3</fullName>
    </recommendedName>
    <alternativeName>
        <fullName evidence="2">Polynucleotide 5'-hydroxyl-kinase grc3</fullName>
    </alternativeName>
</protein>
<dbReference type="EMBL" id="JANBUL010000321">
    <property type="protein sequence ID" value="KAJ2776974.1"/>
    <property type="molecule type" value="Genomic_DNA"/>
</dbReference>
<dbReference type="PANTHER" id="PTHR12755">
    <property type="entry name" value="CLEAVAGE/POLYADENYLATION FACTOR IA SUBUNIT CLP1P"/>
    <property type="match status" value="1"/>
</dbReference>
<evidence type="ECO:0000256" key="8">
    <source>
        <dbReference type="SAM" id="MobiDB-lite"/>
    </source>
</evidence>
<keyword evidence="11" id="KW-1185">Reference proteome</keyword>
<dbReference type="Gene3D" id="3.40.50.300">
    <property type="entry name" value="P-loop containing nucleotide triphosphate hydrolases"/>
    <property type="match status" value="1"/>
</dbReference>
<dbReference type="Proteomes" id="UP001140217">
    <property type="component" value="Unassembled WGS sequence"/>
</dbReference>
<dbReference type="GO" id="GO:0005634">
    <property type="term" value="C:nucleus"/>
    <property type="evidence" value="ECO:0007669"/>
    <property type="project" value="TreeGrafter"/>
</dbReference>
<evidence type="ECO:0000256" key="3">
    <source>
        <dbReference type="ARBA" id="ARBA00019824"/>
    </source>
</evidence>
<accession>A0A9W8LFF4</accession>
<comment type="similarity">
    <text evidence="1">Belongs to the Clp1 family. NOL9/GRC3 subfamily.</text>
</comment>
<evidence type="ECO:0000256" key="1">
    <source>
        <dbReference type="ARBA" id="ARBA00011003"/>
    </source>
</evidence>
<feature type="region of interest" description="Disordered" evidence="8">
    <location>
        <begin position="856"/>
        <end position="878"/>
    </location>
</feature>
<evidence type="ECO:0000256" key="4">
    <source>
        <dbReference type="ARBA" id="ARBA00022679"/>
    </source>
</evidence>
<dbReference type="GO" id="GO:0000448">
    <property type="term" value="P:cleavage in ITS2 between 5.8S rRNA and LSU-rRNA of tricistronic rRNA transcript (SSU-rRNA, 5.8S rRNA, LSU-rRNA)"/>
    <property type="evidence" value="ECO:0007669"/>
    <property type="project" value="TreeGrafter"/>
</dbReference>
<dbReference type="OrthoDB" id="2405412at2759"/>
<evidence type="ECO:0000256" key="5">
    <source>
        <dbReference type="ARBA" id="ARBA00022741"/>
    </source>
</evidence>
<dbReference type="GO" id="GO:0005524">
    <property type="term" value="F:ATP binding"/>
    <property type="evidence" value="ECO:0007669"/>
    <property type="project" value="UniProtKB-KW"/>
</dbReference>
<evidence type="ECO:0000256" key="7">
    <source>
        <dbReference type="ARBA" id="ARBA00022840"/>
    </source>
</evidence>
<name>A0A9W8LFF4_9FUNG</name>
<evidence type="ECO:0000313" key="10">
    <source>
        <dbReference type="EMBL" id="KAJ2776974.1"/>
    </source>
</evidence>
<keyword evidence="5" id="KW-0547">Nucleotide-binding</keyword>
<dbReference type="GO" id="GO:0051731">
    <property type="term" value="F:polynucleotide 5'-hydroxyl-kinase activity"/>
    <property type="evidence" value="ECO:0007669"/>
    <property type="project" value="InterPro"/>
</dbReference>
<dbReference type="InterPro" id="IPR032319">
    <property type="entry name" value="CLP1_P"/>
</dbReference>
<evidence type="ECO:0000256" key="6">
    <source>
        <dbReference type="ARBA" id="ARBA00022777"/>
    </source>
</evidence>
<evidence type="ECO:0000313" key="11">
    <source>
        <dbReference type="Proteomes" id="UP001140217"/>
    </source>
</evidence>
<reference evidence="10" key="1">
    <citation type="submission" date="2022-07" db="EMBL/GenBank/DDBJ databases">
        <title>Phylogenomic reconstructions and comparative analyses of Kickxellomycotina fungi.</title>
        <authorList>
            <person name="Reynolds N.K."/>
            <person name="Stajich J.E."/>
            <person name="Barry K."/>
            <person name="Grigoriev I.V."/>
            <person name="Crous P."/>
            <person name="Smith M.E."/>
        </authorList>
    </citation>
    <scope>NUCLEOTIDE SEQUENCE</scope>
    <source>
        <strain evidence="10">NBRC 105414</strain>
    </source>
</reference>
<dbReference type="AlphaFoldDB" id="A0A9W8LFF4"/>
<keyword evidence="6" id="KW-0418">Kinase</keyword>
<feature type="compositionally biased region" description="Low complexity" evidence="8">
    <location>
        <begin position="540"/>
        <end position="564"/>
    </location>
</feature>
<gene>
    <name evidence="10" type="primary">GRC3</name>
    <name evidence="10" type="ORF">H4R18_005392</name>
</gene>
<sequence>MPGGGLSEDARGSPAATAWGLPAATTWSPASATRVVAVGAAEGPNGRTLSAIGASVSPEERYGVVFDIPDGEAVVFQGIVDVCVLEGAVSAYAYTLTPRDQWVRMFSPSSHPLITLRAAGGRQQPSEGGELDGEMAQMHRLWHEGAGPPGTAKQRPAAVVALRTVSCGLENIGLAAEPFRNIFALKPFVERRGSGLPKKHGKRRIALARIESAAKAIKLGGEAAGRAAASDSDAHSDSPSDAGSASEDSDVAAVVEYAQQELALAHCIGLAGFDPVSRVTPDLQLLQTPSDWAEVLDQAGSAALQLDNDFEPISPVYVVAGGAGLGKSTFSRQLVNRLIGRYGRVFYMETDLGQPELAPPGALSLTMLDRPLFGPPFTHVGQTEPYHAVYMGANTPKNDPDRYSSAVKRLAEVYRDYASSARVARDPDGAAAGSSEHVVPLVVNTQGWLKGLGLDLHYSLCEDVRPTNYIQMYDPAAGAASAQSQDEYDAQSWGGSGGGQQAPFVDFESIADCNPQLSWISAMNFERAMLAAQQGLPGNSAPAAGAAGAAEPGAGELGAPPAEASGRKGPRLTARDTRALALLSHLYAESTAAEPQQWNAGLCRLADMSWGMRVPLASRCPLVVPWADLVLWLGEEDIPPSQIPRALNGTVVGVIGVAVAPSPDAHVWTDAEVRSLYPDGGGISDQAAVELSEPGSRVLLRADVAAHQAAHAPGSQDGLRLPQIVYGHPSTDATTFLAHALVRSVDADRGHVHLLLPPLVASAPAHADGAGAPLGTPLSRIVGLLKGPGLSVGGLELPVWAMVDGGYATRAMGFSAMLERQRFAVPRASRGQQPPSHSEGPANLGIQEAPYMSVEADEGVGASSSRPWGGHMRRAHQN</sequence>
<feature type="domain" description="Clp1 P-loop" evidence="9">
    <location>
        <begin position="321"/>
        <end position="473"/>
    </location>
</feature>
<dbReference type="InterPro" id="IPR027417">
    <property type="entry name" value="P-loop_NTPase"/>
</dbReference>
<evidence type="ECO:0000256" key="2">
    <source>
        <dbReference type="ARBA" id="ARBA00018706"/>
    </source>
</evidence>
<evidence type="ECO:0000259" key="9">
    <source>
        <dbReference type="Pfam" id="PF16575"/>
    </source>
</evidence>
<keyword evidence="7" id="KW-0067">ATP-binding</keyword>
<dbReference type="InterPro" id="IPR045116">
    <property type="entry name" value="Clp1/Grc3"/>
</dbReference>